<organism evidence="3 4">
    <name type="scientific">Butyrivibrio fibrisolvens</name>
    <dbReference type="NCBI Taxonomy" id="831"/>
    <lineage>
        <taxon>Bacteria</taxon>
        <taxon>Bacillati</taxon>
        <taxon>Bacillota</taxon>
        <taxon>Clostridia</taxon>
        <taxon>Lachnospirales</taxon>
        <taxon>Lachnospiraceae</taxon>
        <taxon>Butyrivibrio</taxon>
    </lineage>
</organism>
<dbReference type="PANTHER" id="PTHR43022">
    <property type="entry name" value="PROTEIN SMF"/>
    <property type="match status" value="1"/>
</dbReference>
<dbReference type="EMBL" id="NXNG01000001">
    <property type="protein sequence ID" value="PWT28548.1"/>
    <property type="molecule type" value="Genomic_DNA"/>
</dbReference>
<dbReference type="PANTHER" id="PTHR43022:SF1">
    <property type="entry name" value="PROTEIN SMF"/>
    <property type="match status" value="1"/>
</dbReference>
<evidence type="ECO:0000313" key="3">
    <source>
        <dbReference type="EMBL" id="PWT28548.1"/>
    </source>
</evidence>
<dbReference type="Proteomes" id="UP000245488">
    <property type="component" value="Chromosome"/>
</dbReference>
<sequence length="393" mass="43489">MPDKTTKGIIKIMITKMTDKELMDHYMLNAINGLGKRKIHALLQEYKSASDILSISDKEADKIFGPKTAESFKYAKSHWDKEKEYNKMLDLGIRIIPYDDESFPNKLRTIPDPPSCIYVKGKLPDDNLPSVSIVGARMCSEYGRYVARQFGLELAQAGIQIISGMAMGVDGISQKAALRSGHPSYGVLGCSPEFCYPDTNQDIYDMLCKNGGIISEYMPGTMPQARLFPQRNRIISGLSDIVLVIEARKKSGTQITVDMALEQGKEIFAVPGRITDRLSDGCNDLIRQGAGIALAPEDIISCFTGSIQESGICEHTDSSRSSESNVRYQSLSPLEKSVLDAMDIYPISASEIAEKLEKDNIKEPVSVILQTLTMMQISGLIENQGSYYIKKIK</sequence>
<dbReference type="Gene3D" id="3.40.50.450">
    <property type="match status" value="1"/>
</dbReference>
<reference evidence="3 4" key="1">
    <citation type="submission" date="2017-09" db="EMBL/GenBank/DDBJ databases">
        <title>High-quality draft genome sequence of Butyrivibrio fibrisolvens INBov1, isolated from cow rumen.</title>
        <authorList>
            <person name="Rodriguez Hernaez J."/>
            <person name="Rivarola M."/>
            <person name="Paniego N."/>
            <person name="Cravero S."/>
            <person name="Ceron Cucchi M."/>
            <person name="Martinez M.C."/>
        </authorList>
    </citation>
    <scope>NUCLEOTIDE SEQUENCE [LARGE SCALE GENOMIC DNA]</scope>
    <source>
        <strain evidence="3 4">INBov1</strain>
    </source>
</reference>
<dbReference type="InterPro" id="IPR003488">
    <property type="entry name" value="DprA"/>
</dbReference>
<evidence type="ECO:0000313" key="4">
    <source>
        <dbReference type="Proteomes" id="UP000245488"/>
    </source>
</evidence>
<accession>A0A317G3J8</accession>
<dbReference type="AlphaFoldDB" id="A0A317G3J8"/>
<proteinExistence type="inferred from homology"/>
<dbReference type="NCBIfam" id="TIGR00732">
    <property type="entry name" value="dprA"/>
    <property type="match status" value="1"/>
</dbReference>
<protein>
    <submittedName>
        <fullName evidence="3">DNA-protecting protein DprA</fullName>
    </submittedName>
</protein>
<name>A0A317G3J8_BUTFI</name>
<dbReference type="InterPro" id="IPR057666">
    <property type="entry name" value="DrpA_SLOG"/>
</dbReference>
<keyword evidence="4" id="KW-1185">Reference proteome</keyword>
<dbReference type="GO" id="GO:0009294">
    <property type="term" value="P:DNA-mediated transformation"/>
    <property type="evidence" value="ECO:0007669"/>
    <property type="project" value="InterPro"/>
</dbReference>
<feature type="domain" description="Smf/DprA SLOG" evidence="2">
    <location>
        <begin position="95"/>
        <end position="302"/>
    </location>
</feature>
<evidence type="ECO:0000256" key="1">
    <source>
        <dbReference type="ARBA" id="ARBA00006525"/>
    </source>
</evidence>
<evidence type="ECO:0000259" key="2">
    <source>
        <dbReference type="Pfam" id="PF02481"/>
    </source>
</evidence>
<comment type="similarity">
    <text evidence="1">Belongs to the DprA/Smf family.</text>
</comment>
<comment type="caution">
    <text evidence="3">The sequence shown here is derived from an EMBL/GenBank/DDBJ whole genome shotgun (WGS) entry which is preliminary data.</text>
</comment>
<dbReference type="Pfam" id="PF02481">
    <property type="entry name" value="DNA_processg_A"/>
    <property type="match status" value="1"/>
</dbReference>
<dbReference type="SUPFAM" id="SSF102405">
    <property type="entry name" value="MCP/YpsA-like"/>
    <property type="match status" value="1"/>
</dbReference>
<gene>
    <name evidence="3" type="primary">dprA</name>
    <name evidence="3" type="ORF">CPT75_16230</name>
</gene>